<evidence type="ECO:0000256" key="1">
    <source>
        <dbReference type="SAM" id="Coils"/>
    </source>
</evidence>
<evidence type="ECO:0000313" key="3">
    <source>
        <dbReference type="EMBL" id="MBL3679360.1"/>
    </source>
</evidence>
<feature type="transmembrane region" description="Helical" evidence="2">
    <location>
        <begin position="12"/>
        <end position="31"/>
    </location>
</feature>
<dbReference type="EMBL" id="QYAC01000004">
    <property type="protein sequence ID" value="MBL3679360.1"/>
    <property type="molecule type" value="Genomic_DNA"/>
</dbReference>
<evidence type="ECO:0000256" key="2">
    <source>
        <dbReference type="SAM" id="Phobius"/>
    </source>
</evidence>
<organism evidence="3 4">
    <name type="scientific">Leucobacter chromiireducens subsp. solipictus</name>
    <dbReference type="NCBI Taxonomy" id="398235"/>
    <lineage>
        <taxon>Bacteria</taxon>
        <taxon>Bacillati</taxon>
        <taxon>Actinomycetota</taxon>
        <taxon>Actinomycetes</taxon>
        <taxon>Micrococcales</taxon>
        <taxon>Microbacteriaceae</taxon>
        <taxon>Leucobacter</taxon>
    </lineage>
</organism>
<accession>A0ABS1SFM9</accession>
<keyword evidence="2" id="KW-1133">Transmembrane helix</keyword>
<proteinExistence type="predicted"/>
<keyword evidence="2" id="KW-0472">Membrane</keyword>
<evidence type="ECO:0000313" key="4">
    <source>
        <dbReference type="Proteomes" id="UP001645859"/>
    </source>
</evidence>
<dbReference type="RefSeq" id="WP_202344634.1">
    <property type="nucleotide sequence ID" value="NZ_BAAAPI010000015.1"/>
</dbReference>
<keyword evidence="1" id="KW-0175">Coiled coil</keyword>
<name>A0ABS1SFM9_9MICO</name>
<feature type="coiled-coil region" evidence="1">
    <location>
        <begin position="288"/>
        <end position="315"/>
    </location>
</feature>
<dbReference type="Proteomes" id="UP001645859">
    <property type="component" value="Unassembled WGS sequence"/>
</dbReference>
<sequence length="339" mass="38104">MVKNARSALARGLWIAFFGALVVAVCVAVSFRQEIKDHFAAVAFDPSVRVSEVSHDLRLTEAGERIFLATHPTVDGSQHFNAQCAGVDHSEQGHVLGCFTQDRIHLYDVTDERVAGIVEVTAAHELLHATFARLGEGDRAALTAKLRQEYERLSVDDAELRERMSVYEHLSDSAFANELHSVLGTEVRELSDDLEAHYARWFRDRGAIVDTFARYHAVFVDLQRQADEIQAEMTVLREDVERRKVEYGAAVEQFNADAADFSARNERFEFSDAPAAFEQVRGDLEWRRAELELTLTELQGDIDRYNALRDQLSALSEVSSALDQHLNSDLAPVTTRPTE</sequence>
<keyword evidence="2" id="KW-0812">Transmembrane</keyword>
<gene>
    <name evidence="3" type="ORF">D3230_08645</name>
</gene>
<comment type="caution">
    <text evidence="3">The sequence shown here is derived from an EMBL/GenBank/DDBJ whole genome shotgun (WGS) entry which is preliminary data.</text>
</comment>
<keyword evidence="4" id="KW-1185">Reference proteome</keyword>
<protein>
    <submittedName>
        <fullName evidence="3">Uncharacterized protein</fullName>
    </submittedName>
</protein>
<reference evidence="3 4" key="1">
    <citation type="submission" date="2018-09" db="EMBL/GenBank/DDBJ databases">
        <title>Comparative genomics of Leucobacter spp.</title>
        <authorList>
            <person name="Reis A.C."/>
            <person name="Kolvenbach B.A."/>
            <person name="Corvini P.F.X."/>
            <person name="Nunes O.C."/>
        </authorList>
    </citation>
    <scope>NUCLEOTIDE SEQUENCE [LARGE SCALE GENOMIC DNA]</scope>
    <source>
        <strain evidence="3 4">TAN 31504</strain>
    </source>
</reference>